<dbReference type="AlphaFoldDB" id="A0A975IZD0"/>
<dbReference type="EMBL" id="CP073100">
    <property type="protein sequence ID" value="QUE50788.1"/>
    <property type="molecule type" value="Genomic_DNA"/>
</dbReference>
<feature type="transmembrane region" description="Helical" evidence="1">
    <location>
        <begin position="53"/>
        <end position="72"/>
    </location>
</feature>
<dbReference type="Proteomes" id="UP000676169">
    <property type="component" value="Chromosome"/>
</dbReference>
<evidence type="ECO:0000256" key="1">
    <source>
        <dbReference type="SAM" id="Phobius"/>
    </source>
</evidence>
<proteinExistence type="predicted"/>
<keyword evidence="1" id="KW-0812">Transmembrane</keyword>
<evidence type="ECO:0000313" key="2">
    <source>
        <dbReference type="EMBL" id="QUE50788.1"/>
    </source>
</evidence>
<gene>
    <name evidence="2" type="ORF">KBB96_18240</name>
</gene>
<dbReference type="KEGG" id="lamb:KBB96_18240"/>
<keyword evidence="3" id="KW-1185">Reference proteome</keyword>
<organism evidence="2 3">
    <name type="scientific">Luteolibacter ambystomatis</name>
    <dbReference type="NCBI Taxonomy" id="2824561"/>
    <lineage>
        <taxon>Bacteria</taxon>
        <taxon>Pseudomonadati</taxon>
        <taxon>Verrucomicrobiota</taxon>
        <taxon>Verrucomicrobiia</taxon>
        <taxon>Verrucomicrobiales</taxon>
        <taxon>Verrucomicrobiaceae</taxon>
        <taxon>Luteolibacter</taxon>
    </lineage>
</organism>
<feature type="transmembrane region" description="Helical" evidence="1">
    <location>
        <begin position="21"/>
        <end position="41"/>
    </location>
</feature>
<name>A0A975IZD0_9BACT</name>
<keyword evidence="1" id="KW-0472">Membrane</keyword>
<protein>
    <submittedName>
        <fullName evidence="2">Uncharacterized protein</fullName>
    </submittedName>
</protein>
<evidence type="ECO:0000313" key="3">
    <source>
        <dbReference type="Proteomes" id="UP000676169"/>
    </source>
</evidence>
<reference evidence="2" key="1">
    <citation type="submission" date="2021-04" db="EMBL/GenBank/DDBJ databases">
        <title>Luteolibacter sp. 32A isolated from the skin of an Anderson's salamander (Ambystoma andersonii).</title>
        <authorList>
            <person name="Spergser J."/>
            <person name="Busse H.-J."/>
        </authorList>
    </citation>
    <scope>NUCLEOTIDE SEQUENCE</scope>
    <source>
        <strain evidence="2">32A</strain>
    </source>
</reference>
<sequence>MPVAESHKELRFTRARQGAGFAVAAGMLAMTALVFFLLAPYRADNPELPHPAWGLLPLAVALASGWTAARCIRHAYLLLSPIGIEIFPFFRPSTGLNVIPWAQIAAVEIDDSRLTLHFTAEKTAGVHLALAPIPRDKRRLLIAAMEGRFSK</sequence>
<dbReference type="RefSeq" id="WP_211630927.1">
    <property type="nucleotide sequence ID" value="NZ_CP073100.1"/>
</dbReference>
<keyword evidence="1" id="KW-1133">Transmembrane helix</keyword>
<accession>A0A975IZD0</accession>